<organism evidence="3">
    <name type="scientific">Caenorhabditis remanei</name>
    <name type="common">Caenorhabditis vulgaris</name>
    <dbReference type="NCBI Taxonomy" id="31234"/>
    <lineage>
        <taxon>Eukaryota</taxon>
        <taxon>Metazoa</taxon>
        <taxon>Ecdysozoa</taxon>
        <taxon>Nematoda</taxon>
        <taxon>Chromadorea</taxon>
        <taxon>Rhabditida</taxon>
        <taxon>Rhabditina</taxon>
        <taxon>Rhabditomorpha</taxon>
        <taxon>Rhabditoidea</taxon>
        <taxon>Rhabditidae</taxon>
        <taxon>Peloderinae</taxon>
        <taxon>Caenorhabditis</taxon>
    </lineage>
</organism>
<proteinExistence type="predicted"/>
<dbReference type="HOGENOM" id="CLU_2924824_0_0_1"/>
<dbReference type="Proteomes" id="UP000008281">
    <property type="component" value="Unassembled WGS sequence"/>
</dbReference>
<evidence type="ECO:0000313" key="2">
    <source>
        <dbReference type="EMBL" id="EFP00590.1"/>
    </source>
</evidence>
<sequence length="61" mass="7072">MSWRNREWQRSKERVNGANGSQKRQLQSSEQEREAKVGEEDRMIGGQRPRLLGCKSTGKLL</sequence>
<protein>
    <submittedName>
        <fullName evidence="2">Uncharacterized protein</fullName>
    </submittedName>
</protein>
<evidence type="ECO:0000256" key="1">
    <source>
        <dbReference type="SAM" id="MobiDB-lite"/>
    </source>
</evidence>
<dbReference type="InParanoid" id="E3NJB9"/>
<dbReference type="AlphaFoldDB" id="E3NJB9"/>
<feature type="compositionally biased region" description="Basic and acidic residues" evidence="1">
    <location>
        <begin position="30"/>
        <end position="43"/>
    </location>
</feature>
<accession>E3NJB9</accession>
<keyword evidence="3" id="KW-1185">Reference proteome</keyword>
<feature type="compositionally biased region" description="Polar residues" evidence="1">
    <location>
        <begin position="18"/>
        <end position="29"/>
    </location>
</feature>
<reference evidence="2" key="1">
    <citation type="submission" date="2007-07" db="EMBL/GenBank/DDBJ databases">
        <title>PCAP assembly of the Caenorhabditis remanei genome.</title>
        <authorList>
            <consortium name="The Caenorhabditis remanei Sequencing Consortium"/>
            <person name="Wilson R.K."/>
        </authorList>
    </citation>
    <scope>NUCLEOTIDE SEQUENCE [LARGE SCALE GENOMIC DNA]</scope>
    <source>
        <strain evidence="2">PB4641</strain>
    </source>
</reference>
<evidence type="ECO:0000313" key="3">
    <source>
        <dbReference type="Proteomes" id="UP000008281"/>
    </source>
</evidence>
<dbReference type="EMBL" id="DS268735">
    <property type="protein sequence ID" value="EFP00590.1"/>
    <property type="molecule type" value="Genomic_DNA"/>
</dbReference>
<feature type="compositionally biased region" description="Basic and acidic residues" evidence="1">
    <location>
        <begin position="1"/>
        <end position="15"/>
    </location>
</feature>
<name>E3NJB9_CAERE</name>
<gene>
    <name evidence="2" type="ORF">CRE_30515</name>
</gene>
<feature type="region of interest" description="Disordered" evidence="1">
    <location>
        <begin position="1"/>
        <end position="61"/>
    </location>
</feature>